<dbReference type="InterPro" id="IPR050345">
    <property type="entry name" value="Aliph_Amidase/BUP"/>
</dbReference>
<sequence length="377" mass="41268">MHKLTKYALLLLIIGGAGVYLYWAKQRPDVGIFLTDLRSQLSVNQGQPSERGNLLGIQPLLYASDYQSRETLHLKLAAYLQKARDKGLLNSKTVAVLPEHIGTWLVASGEKPEFYQSDSLVEAIGWLTASHPLAIPKALMETPSDKEFSDALFRLKAKQMAKDYQQLFGELAKEFSITLVAGSIVLPEPRVESGQLKIDDGPLYNISVVFGADGSIIGPAQRKVHLSSRERRFIAAAPLEQLHAIDTPAGKLGVLIGTDSWYPDSYAALAKLDIKLLAIPAFIKGKNQWEKPWRGNKGAQEPAFIALKEAQSTEANAWQQLAIPNQLKASGAEAGALVFSRGQLWRMSIDGRSIASDSREHALAGDALGAHLINIWL</sequence>
<dbReference type="CDD" id="cd07197">
    <property type="entry name" value="nitrilase"/>
    <property type="match status" value="1"/>
</dbReference>
<feature type="domain" description="CN hydrolase" evidence="3">
    <location>
        <begin position="159"/>
        <end position="292"/>
    </location>
</feature>
<dbReference type="RefSeq" id="WP_150549564.1">
    <property type="nucleotide sequence ID" value="NZ_LR215729.2"/>
</dbReference>
<dbReference type="AlphaFoldDB" id="A0A653E9R0"/>
<gene>
    <name evidence="4" type="ORF">PMYSY11_4508</name>
</gene>
<keyword evidence="2" id="KW-0472">Membrane</keyword>
<name>A0A653E9R0_9PSED</name>
<evidence type="ECO:0000256" key="2">
    <source>
        <dbReference type="SAM" id="Phobius"/>
    </source>
</evidence>
<dbReference type="PANTHER" id="PTHR43674">
    <property type="entry name" value="NITRILASE C965.09-RELATED"/>
    <property type="match status" value="1"/>
</dbReference>
<dbReference type="SUPFAM" id="SSF56317">
    <property type="entry name" value="Carbon-nitrogen hydrolase"/>
    <property type="match status" value="1"/>
</dbReference>
<dbReference type="PANTHER" id="PTHR43674:SF13">
    <property type="entry name" value="CN HYDROLASE DOMAIN-CONTAINING PROTEIN"/>
    <property type="match status" value="1"/>
</dbReference>
<keyword evidence="2" id="KW-1133">Transmembrane helix</keyword>
<feature type="transmembrane region" description="Helical" evidence="2">
    <location>
        <begin position="7"/>
        <end position="24"/>
    </location>
</feature>
<dbReference type="InterPro" id="IPR036526">
    <property type="entry name" value="C-N_Hydrolase_sf"/>
</dbReference>
<reference evidence="4" key="1">
    <citation type="submission" date="2019-02" db="EMBL/GenBank/DDBJ databases">
        <authorList>
            <consortium name="Genoscope - CEA"/>
            <person name="William W."/>
        </authorList>
    </citation>
    <scope>NUCLEOTIDE SEQUENCE [LARGE SCALE GENOMIC DNA]</scope>
    <source>
        <strain evidence="4">YSy11</strain>
    </source>
</reference>
<keyword evidence="2" id="KW-0812">Transmembrane</keyword>
<dbReference type="GO" id="GO:0016811">
    <property type="term" value="F:hydrolase activity, acting on carbon-nitrogen (but not peptide) bonds, in linear amides"/>
    <property type="evidence" value="ECO:0007669"/>
    <property type="project" value="TreeGrafter"/>
</dbReference>
<keyword evidence="1 4" id="KW-0378">Hydrolase</keyword>
<dbReference type="Pfam" id="PF00795">
    <property type="entry name" value="CN_hydrolase"/>
    <property type="match status" value="1"/>
</dbReference>
<proteinExistence type="predicted"/>
<dbReference type="InterPro" id="IPR003010">
    <property type="entry name" value="C-N_Hydrolase"/>
</dbReference>
<evidence type="ECO:0000259" key="3">
    <source>
        <dbReference type="Pfam" id="PF00795"/>
    </source>
</evidence>
<accession>A0A653E9R0</accession>
<evidence type="ECO:0000313" key="4">
    <source>
        <dbReference type="EMBL" id="VEV99551.1"/>
    </source>
</evidence>
<protein>
    <submittedName>
        <fullName evidence="4">Carbon-nitrogen hydrolase</fullName>
    </submittedName>
</protein>
<dbReference type="Gene3D" id="3.60.110.10">
    <property type="entry name" value="Carbon-nitrogen hydrolase"/>
    <property type="match status" value="1"/>
</dbReference>
<evidence type="ECO:0000256" key="1">
    <source>
        <dbReference type="ARBA" id="ARBA00022801"/>
    </source>
</evidence>
<dbReference type="EMBL" id="LR215729">
    <property type="protein sequence ID" value="VEV99551.1"/>
    <property type="molecule type" value="Genomic_DNA"/>
</dbReference>
<organism evidence="4">
    <name type="scientific">Pseudomonas marincola</name>
    <dbReference type="NCBI Taxonomy" id="437900"/>
    <lineage>
        <taxon>Bacteria</taxon>
        <taxon>Pseudomonadati</taxon>
        <taxon>Pseudomonadota</taxon>
        <taxon>Gammaproteobacteria</taxon>
        <taxon>Pseudomonadales</taxon>
        <taxon>Pseudomonadaceae</taxon>
        <taxon>Pseudomonas</taxon>
    </lineage>
</organism>